<dbReference type="Proteomes" id="UP000321440">
    <property type="component" value="Unassembled WGS sequence"/>
</dbReference>
<evidence type="ECO:0000256" key="1">
    <source>
        <dbReference type="ARBA" id="ARBA00004162"/>
    </source>
</evidence>
<evidence type="ECO:0000313" key="9">
    <source>
        <dbReference type="EMBL" id="GEN45786.1"/>
    </source>
</evidence>
<accession>A0A511W3W3</accession>
<dbReference type="OrthoDB" id="9800626at2"/>
<feature type="compositionally biased region" description="Acidic residues" evidence="6">
    <location>
        <begin position="296"/>
        <end position="322"/>
    </location>
</feature>
<dbReference type="InterPro" id="IPR055431">
    <property type="entry name" value="RsgI_M"/>
</dbReference>
<keyword evidence="3 7" id="KW-0812">Transmembrane</keyword>
<comment type="caution">
    <text evidence="9">The sequence shown here is derived from an EMBL/GenBank/DDBJ whole genome shotgun (WGS) entry which is preliminary data.</text>
</comment>
<feature type="region of interest" description="Disordered" evidence="6">
    <location>
        <begin position="225"/>
        <end position="259"/>
    </location>
</feature>
<feature type="transmembrane region" description="Helical" evidence="7">
    <location>
        <begin position="64"/>
        <end position="82"/>
    </location>
</feature>
<evidence type="ECO:0000256" key="5">
    <source>
        <dbReference type="ARBA" id="ARBA00023136"/>
    </source>
</evidence>
<dbReference type="Pfam" id="PF12791">
    <property type="entry name" value="RsgI_N"/>
    <property type="match status" value="1"/>
</dbReference>
<organism evidence="9 10">
    <name type="scientific">Alkalibacillus haloalkaliphilus</name>
    <dbReference type="NCBI Taxonomy" id="94136"/>
    <lineage>
        <taxon>Bacteria</taxon>
        <taxon>Bacillati</taxon>
        <taxon>Bacillota</taxon>
        <taxon>Bacilli</taxon>
        <taxon>Bacillales</taxon>
        <taxon>Bacillaceae</taxon>
        <taxon>Alkalibacillus</taxon>
    </lineage>
</organism>
<reference evidence="9 10" key="1">
    <citation type="submission" date="2019-07" db="EMBL/GenBank/DDBJ databases">
        <title>Whole genome shotgun sequence of Alkalibacillus haloalkaliphilus NBRC 103110.</title>
        <authorList>
            <person name="Hosoyama A."/>
            <person name="Uohara A."/>
            <person name="Ohji S."/>
            <person name="Ichikawa N."/>
        </authorList>
    </citation>
    <scope>NUCLEOTIDE SEQUENCE [LARGE SCALE GENOMIC DNA]</scope>
    <source>
        <strain evidence="9 10">NBRC 103110</strain>
    </source>
</reference>
<evidence type="ECO:0000256" key="7">
    <source>
        <dbReference type="SAM" id="Phobius"/>
    </source>
</evidence>
<keyword evidence="10" id="KW-1185">Reference proteome</keyword>
<dbReference type="EMBL" id="BJYA01000010">
    <property type="protein sequence ID" value="GEN45786.1"/>
    <property type="molecule type" value="Genomic_DNA"/>
</dbReference>
<feature type="region of interest" description="Disordered" evidence="6">
    <location>
        <begin position="295"/>
        <end position="418"/>
    </location>
</feature>
<evidence type="ECO:0000256" key="6">
    <source>
        <dbReference type="SAM" id="MobiDB-lite"/>
    </source>
</evidence>
<comment type="subcellular location">
    <subcellularLocation>
        <location evidence="1">Cell membrane</location>
        <topology evidence="1">Single-pass membrane protein</topology>
    </subcellularLocation>
</comment>
<keyword evidence="2" id="KW-1003">Cell membrane</keyword>
<feature type="compositionally biased region" description="Low complexity" evidence="6">
    <location>
        <begin position="331"/>
        <end position="345"/>
    </location>
</feature>
<evidence type="ECO:0000313" key="10">
    <source>
        <dbReference type="Proteomes" id="UP000321440"/>
    </source>
</evidence>
<dbReference type="RefSeq" id="WP_146816014.1">
    <property type="nucleotide sequence ID" value="NZ_BJYA01000010.1"/>
</dbReference>
<dbReference type="InterPro" id="IPR024449">
    <property type="entry name" value="Anti-sigma_RsgI_N"/>
</dbReference>
<feature type="compositionally biased region" description="Basic and acidic residues" evidence="6">
    <location>
        <begin position="250"/>
        <end position="259"/>
    </location>
</feature>
<gene>
    <name evidence="9" type="ORF">AHA02nite_15620</name>
</gene>
<keyword evidence="4 7" id="KW-1133">Transmembrane helix</keyword>
<dbReference type="GO" id="GO:0005886">
    <property type="term" value="C:plasma membrane"/>
    <property type="evidence" value="ECO:0007669"/>
    <property type="project" value="UniProtKB-SubCell"/>
</dbReference>
<feature type="domain" description="RsgI N-terminal anti-sigma" evidence="8">
    <location>
        <begin position="2"/>
        <end position="49"/>
    </location>
</feature>
<proteinExistence type="predicted"/>
<evidence type="ECO:0000256" key="4">
    <source>
        <dbReference type="ARBA" id="ARBA00022989"/>
    </source>
</evidence>
<protein>
    <recommendedName>
        <fullName evidence="8">RsgI N-terminal anti-sigma domain-containing protein</fullName>
    </recommendedName>
</protein>
<dbReference type="PROSITE" id="PS51849">
    <property type="entry name" value="RSGI_N"/>
    <property type="match status" value="1"/>
</dbReference>
<name>A0A511W3W3_9BACI</name>
<evidence type="ECO:0000259" key="8">
    <source>
        <dbReference type="PROSITE" id="PS51849"/>
    </source>
</evidence>
<dbReference type="AlphaFoldDB" id="A0A511W3W3"/>
<sequence length="418" mass="47047">MKKGVVVEAKRRHYIMLTPDGSFYKAKIDQGVQIGEEVSFTPIEEKSVVASALNLLQSRSQWKALAMVVLCLALIFPFFTWFNQNETHAYAYINLDINPSIEFTVDDSYDIIDAEPLNDDGSSMLSEIGDYKGESLETVSSSVISLSRDLGYLDNDRQVLLGVSYVDQVDERQLLNSLSNQLLDEFDQDINIASFEVSKDLRDEAIKENTSMNVMYATEVLYGDSREEQEDQGEAVVSEQVSTDDETGEQENKSEHNERIEEVLARFLDRTNRDELPPGLKKKIDEDRLEKLLEEADREQDDEQEDRSNEEDSNNDEREEQADEKKEEKSNNGNNGKQQRNENQGNGNGNGNGNNNGQSQDEDESNKDDEHPVFGEDGPPGQRDGDDHPGQGKGNNGFTPPGQDDNFVPPGQQKKNDD</sequence>
<evidence type="ECO:0000256" key="2">
    <source>
        <dbReference type="ARBA" id="ARBA00022475"/>
    </source>
</evidence>
<evidence type="ECO:0000256" key="3">
    <source>
        <dbReference type="ARBA" id="ARBA00022692"/>
    </source>
</evidence>
<dbReference type="Pfam" id="PF23750">
    <property type="entry name" value="RsgI_M"/>
    <property type="match status" value="1"/>
</dbReference>
<keyword evidence="5 7" id="KW-0472">Membrane</keyword>